<feature type="region of interest" description="Disordered" evidence="1">
    <location>
        <begin position="108"/>
        <end position="190"/>
    </location>
</feature>
<evidence type="ECO:0000313" key="2">
    <source>
        <dbReference type="EMBL" id="CEL01989.1"/>
    </source>
</evidence>
<accession>A0A0U4YXX7</accession>
<feature type="compositionally biased region" description="Basic and acidic residues" evidence="1">
    <location>
        <begin position="168"/>
        <end position="178"/>
    </location>
</feature>
<reference evidence="3" key="1">
    <citation type="journal article" date="2016" name="Genome Announc.">
        <title>Draft genome sequences of fungus Aspergillus calidoustus.</title>
        <authorList>
            <person name="Horn F."/>
            <person name="Linde J."/>
            <person name="Mattern D.J."/>
            <person name="Walther G."/>
            <person name="Guthke R."/>
            <person name="Scherlach K."/>
            <person name="Martin K."/>
            <person name="Brakhage A.A."/>
            <person name="Petzke L."/>
            <person name="Valiante V."/>
        </authorList>
    </citation>
    <scope>NUCLEOTIDE SEQUENCE [LARGE SCALE GENOMIC DNA]</scope>
    <source>
        <strain evidence="3">SF006504</strain>
    </source>
</reference>
<dbReference type="EMBL" id="CDMC01000001">
    <property type="protein sequence ID" value="CEL01989.1"/>
    <property type="molecule type" value="Genomic_DNA"/>
</dbReference>
<dbReference type="STRING" id="454130.A0A0U4YXX7"/>
<name>A0A0U4YXX7_ASPCI</name>
<evidence type="ECO:0000313" key="3">
    <source>
        <dbReference type="Proteomes" id="UP000054771"/>
    </source>
</evidence>
<sequence>MRFHNTTNLSNSNFFTGFSHIRQPNFPRRSSIPHTPPNMSFTAQRLRLVRSPLARPQAITHPKTTTYSRRGYASAPTPPGSRNSNTTWLVITAALGIPAAYYLLQGNSTRDQSGLGPRSGPPTGPPSSKDPPASQKAPGDPNTMSFKQEGLDNADTKHPYANAPGKSVKGEGETETAKLKGTVSVDRPQR</sequence>
<feature type="compositionally biased region" description="Pro residues" evidence="1">
    <location>
        <begin position="119"/>
        <end position="129"/>
    </location>
</feature>
<keyword evidence="3" id="KW-1185">Reference proteome</keyword>
<dbReference type="OMA" id="PAKMNTS"/>
<dbReference type="OrthoDB" id="4590707at2759"/>
<dbReference type="Proteomes" id="UP000054771">
    <property type="component" value="Unassembled WGS sequence"/>
</dbReference>
<dbReference type="AlphaFoldDB" id="A0A0U4YXX7"/>
<protein>
    <submittedName>
        <fullName evidence="2">Uncharacterized protein</fullName>
    </submittedName>
</protein>
<feature type="region of interest" description="Disordered" evidence="1">
    <location>
        <begin position="55"/>
        <end position="85"/>
    </location>
</feature>
<evidence type="ECO:0000256" key="1">
    <source>
        <dbReference type="SAM" id="MobiDB-lite"/>
    </source>
</evidence>
<organism evidence="2 3">
    <name type="scientific">Aspergillus calidoustus</name>
    <dbReference type="NCBI Taxonomy" id="454130"/>
    <lineage>
        <taxon>Eukaryota</taxon>
        <taxon>Fungi</taxon>
        <taxon>Dikarya</taxon>
        <taxon>Ascomycota</taxon>
        <taxon>Pezizomycotina</taxon>
        <taxon>Eurotiomycetes</taxon>
        <taxon>Eurotiomycetidae</taxon>
        <taxon>Eurotiales</taxon>
        <taxon>Aspergillaceae</taxon>
        <taxon>Aspergillus</taxon>
        <taxon>Aspergillus subgen. Nidulantes</taxon>
    </lineage>
</organism>
<gene>
    <name evidence="2" type="ORF">ASPCAL01565</name>
</gene>
<proteinExistence type="predicted"/>